<evidence type="ECO:0000259" key="5">
    <source>
        <dbReference type="PROSITE" id="PS50883"/>
    </source>
</evidence>
<dbReference type="Proteomes" id="UP000182350">
    <property type="component" value="Unassembled WGS sequence"/>
</dbReference>
<dbReference type="SMART" id="SM00052">
    <property type="entry name" value="EAL"/>
    <property type="match status" value="1"/>
</dbReference>
<dbReference type="CDD" id="cd01949">
    <property type="entry name" value="GGDEF"/>
    <property type="match status" value="1"/>
</dbReference>
<evidence type="ECO:0000259" key="3">
    <source>
        <dbReference type="PROSITE" id="PS50112"/>
    </source>
</evidence>
<dbReference type="PROSITE" id="PS50887">
    <property type="entry name" value="GGDEF"/>
    <property type="match status" value="1"/>
</dbReference>
<dbReference type="SUPFAM" id="SSF55785">
    <property type="entry name" value="PYP-like sensor domain (PAS domain)"/>
    <property type="match status" value="2"/>
</dbReference>
<dbReference type="PROSITE" id="PS50112">
    <property type="entry name" value="PAS"/>
    <property type="match status" value="1"/>
</dbReference>
<protein>
    <recommendedName>
        <fullName evidence="1">cyclic-guanylate-specific phosphodiesterase</fullName>
        <ecNumber evidence="1">3.1.4.52</ecNumber>
    </recommendedName>
</protein>
<sequence>MNLQTLSRQEAILEASTEMIATVSLDQQLLYLNLAGRRMLGIPATANLEQQVFRIRDFHADEAYRYLNEEVFPRLAAGEARWEGEVEFTSLEGEVFPGHLIVIAHRGQEGELQWITGIMRDLRRRKEFEAQQRLAMRVFDNTIEGIMVTDGHARIQQINAAFTEITGYTAEEMIGKTPRVLRSEHHDQAFYDAMWQSIADTDRWQGEIWNRRKDGGVYLQWLSINCVRNARGFIEHYISIFHDLTEMRAKEAEIQHLAHHDPLTGLGNRHQLGERLRHAVRQARSQKGNLALLVMDLGNIQLINESLGHTWCDRLIRHQSARLREVVSEADTLVRIGADEFALLVEDYESLHDISQLAHQLKLVLQEEVSLGEHRVILSPSIGVAFFPEDADSADQLLTNAQAALAEAKHSGRDTFRFFDQDMSREARDRLKLEQALRSAIKGGGLSLHYQPKVRLETAGVYGAEALLRWTHPELGPLSPAVFIPLAEESGLIVEIGAWVLQEACNALVRWRASGQQLPRIAVNISVQQLEREDFPGWLERLLISHQLERDLLELEITETGLMQNEQRALRSLVRLQQKGFRIALDDFGTGYSSLSYLRKLPLSTLKIDRSFVMDMSADKVSLSIVRTIIQLAHNLDLDLVAEGVEDEIQAQLLLDMGCEQAQGFHYHRPMPEADFVALLTG</sequence>
<evidence type="ECO:0000313" key="8">
    <source>
        <dbReference type="Proteomes" id="UP000182350"/>
    </source>
</evidence>
<dbReference type="PANTHER" id="PTHR44757">
    <property type="entry name" value="DIGUANYLATE CYCLASE DGCP"/>
    <property type="match status" value="1"/>
</dbReference>
<dbReference type="EC" id="3.1.4.52" evidence="1"/>
<dbReference type="InterPro" id="IPR035965">
    <property type="entry name" value="PAS-like_dom_sf"/>
</dbReference>
<dbReference type="NCBIfam" id="TIGR00254">
    <property type="entry name" value="GGDEF"/>
    <property type="match status" value="1"/>
</dbReference>
<name>A0A1K1X4A9_9GAMM</name>
<evidence type="ECO:0000259" key="4">
    <source>
        <dbReference type="PROSITE" id="PS50113"/>
    </source>
</evidence>
<dbReference type="InterPro" id="IPR000700">
    <property type="entry name" value="PAS-assoc_C"/>
</dbReference>
<dbReference type="Gene3D" id="3.30.70.270">
    <property type="match status" value="1"/>
</dbReference>
<dbReference type="Pfam" id="PF00989">
    <property type="entry name" value="PAS"/>
    <property type="match status" value="2"/>
</dbReference>
<feature type="domain" description="PAS" evidence="3">
    <location>
        <begin position="131"/>
        <end position="177"/>
    </location>
</feature>
<keyword evidence="8" id="KW-1185">Reference proteome</keyword>
<dbReference type="EMBL" id="FPJW01000005">
    <property type="protein sequence ID" value="SFX44482.1"/>
    <property type="molecule type" value="Genomic_DNA"/>
</dbReference>
<dbReference type="InterPro" id="IPR043128">
    <property type="entry name" value="Rev_trsase/Diguanyl_cyclase"/>
</dbReference>
<evidence type="ECO:0000259" key="6">
    <source>
        <dbReference type="PROSITE" id="PS50887"/>
    </source>
</evidence>
<evidence type="ECO:0000256" key="1">
    <source>
        <dbReference type="ARBA" id="ARBA00012282"/>
    </source>
</evidence>
<dbReference type="PROSITE" id="PS50113">
    <property type="entry name" value="PAC"/>
    <property type="match status" value="2"/>
</dbReference>
<dbReference type="InterPro" id="IPR000160">
    <property type="entry name" value="GGDEF_dom"/>
</dbReference>
<dbReference type="SUPFAM" id="SSF141868">
    <property type="entry name" value="EAL domain-like"/>
    <property type="match status" value="1"/>
</dbReference>
<accession>A0A1K1X4A9</accession>
<dbReference type="InterPro" id="IPR013767">
    <property type="entry name" value="PAS_fold"/>
</dbReference>
<dbReference type="PANTHER" id="PTHR44757:SF2">
    <property type="entry name" value="BIOFILM ARCHITECTURE MAINTENANCE PROTEIN MBAA"/>
    <property type="match status" value="1"/>
</dbReference>
<dbReference type="GO" id="GO:0006355">
    <property type="term" value="P:regulation of DNA-templated transcription"/>
    <property type="evidence" value="ECO:0007669"/>
    <property type="project" value="InterPro"/>
</dbReference>
<dbReference type="SMART" id="SM00091">
    <property type="entry name" value="PAS"/>
    <property type="match status" value="2"/>
</dbReference>
<dbReference type="InterPro" id="IPR035919">
    <property type="entry name" value="EAL_sf"/>
</dbReference>
<reference evidence="7 8" key="1">
    <citation type="submission" date="2016-11" db="EMBL/GenBank/DDBJ databases">
        <authorList>
            <person name="Jaros S."/>
            <person name="Januszkiewicz K."/>
            <person name="Wedrychowicz H."/>
        </authorList>
    </citation>
    <scope>NUCLEOTIDE SEQUENCE [LARGE SCALE GENOMIC DNA]</scope>
    <source>
        <strain evidence="7 8">DSM 21637</strain>
    </source>
</reference>
<dbReference type="AlphaFoldDB" id="A0A1K1X4A9"/>
<dbReference type="CDD" id="cd00130">
    <property type="entry name" value="PAS"/>
    <property type="match status" value="2"/>
</dbReference>
<dbReference type="InterPro" id="IPR001633">
    <property type="entry name" value="EAL_dom"/>
</dbReference>
<dbReference type="OrthoDB" id="6168558at2"/>
<gene>
    <name evidence="7" type="ORF">SAMN02745752_01708</name>
</gene>
<dbReference type="InterPro" id="IPR052155">
    <property type="entry name" value="Biofilm_reg_signaling"/>
</dbReference>
<dbReference type="STRING" id="1122209.SAMN02745752_01708"/>
<proteinExistence type="predicted"/>
<dbReference type="Pfam" id="PF00990">
    <property type="entry name" value="GGDEF"/>
    <property type="match status" value="1"/>
</dbReference>
<dbReference type="SMART" id="SM00086">
    <property type="entry name" value="PAC"/>
    <property type="match status" value="2"/>
</dbReference>
<dbReference type="InterPro" id="IPR001610">
    <property type="entry name" value="PAC"/>
</dbReference>
<dbReference type="PROSITE" id="PS50883">
    <property type="entry name" value="EAL"/>
    <property type="match status" value="1"/>
</dbReference>
<dbReference type="InterPro" id="IPR000014">
    <property type="entry name" value="PAS"/>
</dbReference>
<dbReference type="SUPFAM" id="SSF55073">
    <property type="entry name" value="Nucleotide cyclase"/>
    <property type="match status" value="1"/>
</dbReference>
<feature type="domain" description="GGDEF" evidence="6">
    <location>
        <begin position="288"/>
        <end position="421"/>
    </location>
</feature>
<dbReference type="SMART" id="SM00267">
    <property type="entry name" value="GGDEF"/>
    <property type="match status" value="1"/>
</dbReference>
<feature type="domain" description="PAC" evidence="4">
    <location>
        <begin position="204"/>
        <end position="256"/>
    </location>
</feature>
<feature type="domain" description="EAL" evidence="5">
    <location>
        <begin position="430"/>
        <end position="682"/>
    </location>
</feature>
<feature type="domain" description="PAC" evidence="4">
    <location>
        <begin position="82"/>
        <end position="134"/>
    </location>
</feature>
<dbReference type="FunFam" id="3.20.20.450:FF:000001">
    <property type="entry name" value="Cyclic di-GMP phosphodiesterase yahA"/>
    <property type="match status" value="1"/>
</dbReference>
<evidence type="ECO:0000313" key="7">
    <source>
        <dbReference type="EMBL" id="SFX44482.1"/>
    </source>
</evidence>
<dbReference type="GO" id="GO:0071111">
    <property type="term" value="F:cyclic-guanylate-specific phosphodiesterase activity"/>
    <property type="evidence" value="ECO:0007669"/>
    <property type="project" value="UniProtKB-EC"/>
</dbReference>
<dbReference type="Gene3D" id="3.20.20.450">
    <property type="entry name" value="EAL domain"/>
    <property type="match status" value="1"/>
</dbReference>
<keyword evidence="2" id="KW-0973">c-di-GMP</keyword>
<dbReference type="RefSeq" id="WP_072325939.1">
    <property type="nucleotide sequence ID" value="NZ_FPJW01000005.1"/>
</dbReference>
<dbReference type="InterPro" id="IPR029787">
    <property type="entry name" value="Nucleotide_cyclase"/>
</dbReference>
<organism evidence="7 8">
    <name type="scientific">Marinospirillum alkaliphilum DSM 21637</name>
    <dbReference type="NCBI Taxonomy" id="1122209"/>
    <lineage>
        <taxon>Bacteria</taxon>
        <taxon>Pseudomonadati</taxon>
        <taxon>Pseudomonadota</taxon>
        <taxon>Gammaproteobacteria</taxon>
        <taxon>Oceanospirillales</taxon>
        <taxon>Oceanospirillaceae</taxon>
        <taxon>Marinospirillum</taxon>
    </lineage>
</organism>
<evidence type="ECO:0000256" key="2">
    <source>
        <dbReference type="ARBA" id="ARBA00022636"/>
    </source>
</evidence>
<dbReference type="Pfam" id="PF00563">
    <property type="entry name" value="EAL"/>
    <property type="match status" value="1"/>
</dbReference>
<dbReference type="CDD" id="cd01948">
    <property type="entry name" value="EAL"/>
    <property type="match status" value="1"/>
</dbReference>
<dbReference type="Gene3D" id="3.30.450.20">
    <property type="entry name" value="PAS domain"/>
    <property type="match status" value="2"/>
</dbReference>
<dbReference type="NCBIfam" id="TIGR00229">
    <property type="entry name" value="sensory_box"/>
    <property type="match status" value="2"/>
</dbReference>